<accession>A0A914RYF5</accession>
<proteinExistence type="predicted"/>
<protein>
    <submittedName>
        <fullName evidence="3">Uncharacterized protein</fullName>
    </submittedName>
</protein>
<feature type="compositionally biased region" description="Basic residues" evidence="1">
    <location>
        <begin position="41"/>
        <end position="56"/>
    </location>
</feature>
<evidence type="ECO:0000256" key="1">
    <source>
        <dbReference type="SAM" id="MobiDB-lite"/>
    </source>
</evidence>
<keyword evidence="2" id="KW-1185">Reference proteome</keyword>
<sequence length="73" mass="7911">MGALIGSGDSRKEGCEHRGGRLPLVLEAVRTPHWGVTSAGKKAKKGRGQRKKHHRPMSCFLAVDRVHVPDTSA</sequence>
<dbReference type="Proteomes" id="UP000887564">
    <property type="component" value="Unplaced"/>
</dbReference>
<reference evidence="3" key="1">
    <citation type="submission" date="2022-11" db="UniProtKB">
        <authorList>
            <consortium name="WormBaseParasite"/>
        </authorList>
    </citation>
    <scope>IDENTIFICATION</scope>
</reference>
<organism evidence="2 3">
    <name type="scientific">Parascaris equorum</name>
    <name type="common">Equine roundworm</name>
    <dbReference type="NCBI Taxonomy" id="6256"/>
    <lineage>
        <taxon>Eukaryota</taxon>
        <taxon>Metazoa</taxon>
        <taxon>Ecdysozoa</taxon>
        <taxon>Nematoda</taxon>
        <taxon>Chromadorea</taxon>
        <taxon>Rhabditida</taxon>
        <taxon>Spirurina</taxon>
        <taxon>Ascaridomorpha</taxon>
        <taxon>Ascaridoidea</taxon>
        <taxon>Ascarididae</taxon>
        <taxon>Parascaris</taxon>
    </lineage>
</organism>
<dbReference type="AlphaFoldDB" id="A0A914RYF5"/>
<evidence type="ECO:0000313" key="3">
    <source>
        <dbReference type="WBParaSite" id="PEQ_0000990901-mRNA-1"/>
    </source>
</evidence>
<name>A0A914RYF5_PAREQ</name>
<evidence type="ECO:0000313" key="2">
    <source>
        <dbReference type="Proteomes" id="UP000887564"/>
    </source>
</evidence>
<feature type="region of interest" description="Disordered" evidence="1">
    <location>
        <begin position="35"/>
        <end position="60"/>
    </location>
</feature>
<dbReference type="WBParaSite" id="PEQ_0000990901-mRNA-1">
    <property type="protein sequence ID" value="PEQ_0000990901-mRNA-1"/>
    <property type="gene ID" value="PEQ_0000990901"/>
</dbReference>